<feature type="transmembrane region" description="Helical" evidence="1">
    <location>
        <begin position="38"/>
        <end position="60"/>
    </location>
</feature>
<evidence type="ECO:0000256" key="1">
    <source>
        <dbReference type="SAM" id="Phobius"/>
    </source>
</evidence>
<feature type="transmembrane region" description="Helical" evidence="1">
    <location>
        <begin position="66"/>
        <end position="87"/>
    </location>
</feature>
<sequence>MAFGEAGSREPTGAEFEEYLATAERLLRDSDALRRRGATARIAGSAASILLLPVVVAVAMAARTDAASLVVTALVWLGASVAATRVVQQMVVATAREQLSRDSEAAARIARLLSDVLPIIAEDEGWTHIRVRVAESRLARLPLGVEDR</sequence>
<reference evidence="3" key="1">
    <citation type="journal article" date="2019" name="Int. J. Syst. Evol. Microbiol.">
        <title>The Global Catalogue of Microorganisms (GCM) 10K type strain sequencing project: providing services to taxonomists for standard genome sequencing and annotation.</title>
        <authorList>
            <consortium name="The Broad Institute Genomics Platform"/>
            <consortium name="The Broad Institute Genome Sequencing Center for Infectious Disease"/>
            <person name="Wu L."/>
            <person name="Ma J."/>
        </authorList>
    </citation>
    <scope>NUCLEOTIDE SEQUENCE [LARGE SCALE GENOMIC DNA]</scope>
    <source>
        <strain evidence="3">JCM 15933</strain>
    </source>
</reference>
<dbReference type="EMBL" id="BAAAQD010000001">
    <property type="protein sequence ID" value="GAA1500323.1"/>
    <property type="molecule type" value="Genomic_DNA"/>
</dbReference>
<evidence type="ECO:0008006" key="4">
    <source>
        <dbReference type="Google" id="ProtNLM"/>
    </source>
</evidence>
<proteinExistence type="predicted"/>
<accession>A0ABP4KA20</accession>
<comment type="caution">
    <text evidence="2">The sequence shown here is derived from an EMBL/GenBank/DDBJ whole genome shotgun (WGS) entry which is preliminary data.</text>
</comment>
<evidence type="ECO:0000313" key="3">
    <source>
        <dbReference type="Proteomes" id="UP001501470"/>
    </source>
</evidence>
<keyword evidence="1" id="KW-0812">Transmembrane</keyword>
<organism evidence="2 3">
    <name type="scientific">Dactylosporangium maewongense</name>
    <dbReference type="NCBI Taxonomy" id="634393"/>
    <lineage>
        <taxon>Bacteria</taxon>
        <taxon>Bacillati</taxon>
        <taxon>Actinomycetota</taxon>
        <taxon>Actinomycetes</taxon>
        <taxon>Micromonosporales</taxon>
        <taxon>Micromonosporaceae</taxon>
        <taxon>Dactylosporangium</taxon>
    </lineage>
</organism>
<dbReference type="Proteomes" id="UP001501470">
    <property type="component" value="Unassembled WGS sequence"/>
</dbReference>
<name>A0ABP4KA20_9ACTN</name>
<keyword evidence="3" id="KW-1185">Reference proteome</keyword>
<dbReference type="RefSeq" id="WP_344499162.1">
    <property type="nucleotide sequence ID" value="NZ_BAAAQD010000001.1"/>
</dbReference>
<gene>
    <name evidence="2" type="ORF">GCM10009827_005810</name>
</gene>
<evidence type="ECO:0000313" key="2">
    <source>
        <dbReference type="EMBL" id="GAA1500323.1"/>
    </source>
</evidence>
<protein>
    <recommendedName>
        <fullName evidence="4">SMODS and SLOG-associating 2TM effector domain-containing protein</fullName>
    </recommendedName>
</protein>
<keyword evidence="1" id="KW-1133">Transmembrane helix</keyword>
<keyword evidence="1" id="KW-0472">Membrane</keyword>